<keyword evidence="2 5" id="KW-0812">Transmembrane</keyword>
<accession>A0ABX0RF49</accession>
<feature type="transmembrane region" description="Helical" evidence="5">
    <location>
        <begin position="163"/>
        <end position="184"/>
    </location>
</feature>
<dbReference type="InterPro" id="IPR036259">
    <property type="entry name" value="MFS_trans_sf"/>
</dbReference>
<feature type="transmembrane region" description="Helical" evidence="5">
    <location>
        <begin position="105"/>
        <end position="124"/>
    </location>
</feature>
<sequence>MTRSARLLATVPLFFAALMLPLSFTGGVMTTPAIGHALGGSPLALMWLTNGFMLSFGGCLLGAGVVADKLGSRRLFFSGLLLFVGSCGLIGVAQSTWVVGGLRTLQGLAAALTLAAAATALAQLYEGAARTRAFSLLGTLFGLGLAFGPLLIGVLTQHGSWRWVYVVLALMAGLSLLWALRFLVVASPVVTERADWRGITLFTAALMLFSVALLLLPEQGIFAWPVAMLFALSLLLAVVFVRHCQRHPAPVFQLQLLRQPRFAGVLVLPVATCYCYVVLLIVMPLHFMGMQGMDEIDSALWLLALTSPMLVVPMLAALLTRWFSAGGIAVVGLLLAALGLLGLSFAVAGPLVLFAMFVIGCGAALPWGLMDGLAVSAVPLSQAGMAAGLFNTVRVAGEGIALALVVALLVALNHLTLSHALPGSDPQALSAAANWLGSSNLAQARLALPEVDLSLILSSYQQAWQGLLWLLAAITLFTAAVVWQLLVNKNATAVEQVQQVP</sequence>
<feature type="transmembrane region" description="Helical" evidence="5">
    <location>
        <begin position="299"/>
        <end position="319"/>
    </location>
</feature>
<keyword evidence="4 5" id="KW-0472">Membrane</keyword>
<protein>
    <submittedName>
        <fullName evidence="7">MFS transporter</fullName>
    </submittedName>
</protein>
<evidence type="ECO:0000256" key="4">
    <source>
        <dbReference type="ARBA" id="ARBA00023136"/>
    </source>
</evidence>
<dbReference type="InterPro" id="IPR011701">
    <property type="entry name" value="MFS"/>
</dbReference>
<dbReference type="Proteomes" id="UP001515683">
    <property type="component" value="Unassembled WGS sequence"/>
</dbReference>
<proteinExistence type="predicted"/>
<dbReference type="Gene3D" id="1.20.1720.10">
    <property type="entry name" value="Multidrug resistance protein D"/>
    <property type="match status" value="1"/>
</dbReference>
<feature type="transmembrane region" description="Helical" evidence="5">
    <location>
        <begin position="326"/>
        <end position="348"/>
    </location>
</feature>
<feature type="transmembrane region" description="Helical" evidence="5">
    <location>
        <begin position="262"/>
        <end position="287"/>
    </location>
</feature>
<evidence type="ECO:0000256" key="2">
    <source>
        <dbReference type="ARBA" id="ARBA00022692"/>
    </source>
</evidence>
<evidence type="ECO:0000259" key="6">
    <source>
        <dbReference type="PROSITE" id="PS50850"/>
    </source>
</evidence>
<keyword evidence="8" id="KW-1185">Reference proteome</keyword>
<evidence type="ECO:0000313" key="7">
    <source>
        <dbReference type="EMBL" id="NIF23042.1"/>
    </source>
</evidence>
<comment type="caution">
    <text evidence="7">The sequence shown here is derived from an EMBL/GenBank/DDBJ whole genome shotgun (WGS) entry which is preliminary data.</text>
</comment>
<keyword evidence="3 5" id="KW-1133">Transmembrane helix</keyword>
<organism evidence="7 8">
    <name type="scientific">Candidatus Pantoea multigeneris</name>
    <dbReference type="NCBI Taxonomy" id="2608357"/>
    <lineage>
        <taxon>Bacteria</taxon>
        <taxon>Pseudomonadati</taxon>
        <taxon>Pseudomonadota</taxon>
        <taxon>Gammaproteobacteria</taxon>
        <taxon>Enterobacterales</taxon>
        <taxon>Erwiniaceae</taxon>
        <taxon>Pantoea</taxon>
    </lineage>
</organism>
<evidence type="ECO:0000256" key="5">
    <source>
        <dbReference type="SAM" id="Phobius"/>
    </source>
</evidence>
<feature type="transmembrane region" description="Helical" evidence="5">
    <location>
        <begin position="79"/>
        <end position="99"/>
    </location>
</feature>
<feature type="transmembrane region" description="Helical" evidence="5">
    <location>
        <begin position="222"/>
        <end position="241"/>
    </location>
</feature>
<feature type="transmembrane region" description="Helical" evidence="5">
    <location>
        <begin position="467"/>
        <end position="486"/>
    </location>
</feature>
<feature type="transmembrane region" description="Helical" evidence="5">
    <location>
        <begin position="354"/>
        <end position="380"/>
    </location>
</feature>
<dbReference type="InterPro" id="IPR020846">
    <property type="entry name" value="MFS_dom"/>
</dbReference>
<dbReference type="SUPFAM" id="SSF103473">
    <property type="entry name" value="MFS general substrate transporter"/>
    <property type="match status" value="1"/>
</dbReference>
<evidence type="ECO:0000313" key="8">
    <source>
        <dbReference type="Proteomes" id="UP001515683"/>
    </source>
</evidence>
<feature type="domain" description="Major facilitator superfamily (MFS) profile" evidence="6">
    <location>
        <begin position="5"/>
        <end position="490"/>
    </location>
</feature>
<dbReference type="PROSITE" id="PS50850">
    <property type="entry name" value="MFS"/>
    <property type="match status" value="1"/>
</dbReference>
<feature type="transmembrane region" description="Helical" evidence="5">
    <location>
        <begin position="196"/>
        <end position="216"/>
    </location>
</feature>
<dbReference type="PRINTS" id="PR01036">
    <property type="entry name" value="TCRTETB"/>
</dbReference>
<feature type="transmembrane region" description="Helical" evidence="5">
    <location>
        <begin position="45"/>
        <end position="67"/>
    </location>
</feature>
<feature type="transmembrane region" description="Helical" evidence="5">
    <location>
        <begin position="136"/>
        <end position="157"/>
    </location>
</feature>
<evidence type="ECO:0000256" key="1">
    <source>
        <dbReference type="ARBA" id="ARBA00004141"/>
    </source>
</evidence>
<dbReference type="Pfam" id="PF07690">
    <property type="entry name" value="MFS_1"/>
    <property type="match status" value="1"/>
</dbReference>
<dbReference type="Gene3D" id="1.20.1250.20">
    <property type="entry name" value="MFS general substrate transporter like domains"/>
    <property type="match status" value="1"/>
</dbReference>
<dbReference type="EMBL" id="VWXF01000006">
    <property type="protein sequence ID" value="NIF23042.1"/>
    <property type="molecule type" value="Genomic_DNA"/>
</dbReference>
<gene>
    <name evidence="7" type="ORF">F3J40_15735</name>
</gene>
<dbReference type="PANTHER" id="PTHR42718:SF49">
    <property type="entry name" value="EXPORT PROTEIN"/>
    <property type="match status" value="1"/>
</dbReference>
<reference evidence="7 8" key="1">
    <citation type="journal article" date="2019" name="bioRxiv">
        <title>Bacteria contribute to plant secondary compound degradation in a generalist herbivore system.</title>
        <authorList>
            <person name="Francoeur C.B."/>
            <person name="Khadempour L."/>
            <person name="Moreira-Soto R.D."/>
            <person name="Gotting K."/>
            <person name="Book A.J."/>
            <person name="Pinto-Tomas A.A."/>
            <person name="Keefover-Ring K."/>
            <person name="Currie C.R."/>
        </authorList>
    </citation>
    <scope>NUCLEOTIDE SEQUENCE [LARGE SCALE GENOMIC DNA]</scope>
    <source>
        <strain evidence="7">Acro-835</strain>
    </source>
</reference>
<feature type="transmembrane region" description="Helical" evidence="5">
    <location>
        <begin position="392"/>
        <end position="412"/>
    </location>
</feature>
<dbReference type="PANTHER" id="PTHR42718">
    <property type="entry name" value="MAJOR FACILITATOR SUPERFAMILY MULTIDRUG TRANSPORTER MFSC"/>
    <property type="match status" value="1"/>
</dbReference>
<name>A0ABX0RF49_9GAMM</name>
<dbReference type="RefSeq" id="WP_167016186.1">
    <property type="nucleotide sequence ID" value="NZ_VWXF01000006.1"/>
</dbReference>
<comment type="subcellular location">
    <subcellularLocation>
        <location evidence="1">Membrane</location>
        <topology evidence="1">Multi-pass membrane protein</topology>
    </subcellularLocation>
</comment>
<evidence type="ECO:0000256" key="3">
    <source>
        <dbReference type="ARBA" id="ARBA00022989"/>
    </source>
</evidence>